<dbReference type="EC" id="2.7.8.-" evidence="11"/>
<keyword evidence="5 9" id="KW-0812">Transmembrane</keyword>
<comment type="pathway">
    <text evidence="2">Cell wall biogenesis; lipoteichoic acid biosynthesis.</text>
</comment>
<dbReference type="PANTHER" id="PTHR47371:SF3">
    <property type="entry name" value="PHOSPHOGLYCEROL TRANSFERASE I"/>
    <property type="match status" value="1"/>
</dbReference>
<feature type="region of interest" description="Disordered" evidence="8">
    <location>
        <begin position="128"/>
        <end position="147"/>
    </location>
</feature>
<gene>
    <name evidence="11" type="ORF">ACFFN0_09200</name>
</gene>
<dbReference type="InterPro" id="IPR050448">
    <property type="entry name" value="OpgB/LTA_synthase_biosynth"/>
</dbReference>
<proteinExistence type="inferred from homology"/>
<sequence length="576" mass="62029">MLALVVTALVAKSVLVAGAVLEPDRYAALVALSALPLVALLVSPALLMRGRTRTAYLVGADLVVTTLLLADLVNARAFGRLLSVHMMAAAGSFDGLGSSVLAMVRWHDVLLYVDLLAAAGLAVLARRRTRPSPSGGGQGFVDRVRDPRRRSTRVRTAVVVAVVAVLSFGTQVATQTSDPGMRVVSLSPLGTHLHQVYDELVDTHQELTPAQRERVGDWFARNAAYQGVAPEHEDLVGLLAGRDLYLVQVESLEQVVLGAAPFGQEVTPTLNRWRSESVVFDQVLAQTRDGSSSDGELLMLAGVYPLESGATVLRFPDNQGYTTLPRLLAEEGYRSVALHGDAGSFWNRDRVLPHLGYERYVAEEQFAGGTPLGLGLADADLFDQTLRELDRVPRPRFLHLITTTSHTPWELPARLQGLDLPGDDATSRYLQTLHYTDGALGDFERALAERGLLQRSAFVVVGDHEGPQKYAPVDERWLTGNDGRVPFMVHVPGMTGRTVSTPGGQVDVLPTVAQLMGVPSERWAGSVMGRSLLAGHTGSAVTPEGRVRPGADGAGLLEEAYEIADLAVSGDWFLRP</sequence>
<comment type="caution">
    <text evidence="11">The sequence shown here is derived from an EMBL/GenBank/DDBJ whole genome shotgun (WGS) entry which is preliminary data.</text>
</comment>
<dbReference type="InterPro" id="IPR000917">
    <property type="entry name" value="Sulfatase_N"/>
</dbReference>
<keyword evidence="7 9" id="KW-0472">Membrane</keyword>
<dbReference type="InterPro" id="IPR017850">
    <property type="entry name" value="Alkaline_phosphatase_core_sf"/>
</dbReference>
<dbReference type="InterPro" id="IPR012160">
    <property type="entry name" value="LtaS-like"/>
</dbReference>
<feature type="transmembrane region" description="Helical" evidence="9">
    <location>
        <begin position="109"/>
        <end position="125"/>
    </location>
</feature>
<keyword evidence="12" id="KW-1185">Reference proteome</keyword>
<evidence type="ECO:0000256" key="9">
    <source>
        <dbReference type="SAM" id="Phobius"/>
    </source>
</evidence>
<evidence type="ECO:0000256" key="8">
    <source>
        <dbReference type="SAM" id="MobiDB-lite"/>
    </source>
</evidence>
<evidence type="ECO:0000256" key="6">
    <source>
        <dbReference type="ARBA" id="ARBA00022989"/>
    </source>
</evidence>
<evidence type="ECO:0000313" key="12">
    <source>
        <dbReference type="Proteomes" id="UP001589613"/>
    </source>
</evidence>
<evidence type="ECO:0000313" key="11">
    <source>
        <dbReference type="EMBL" id="MFB9732219.1"/>
    </source>
</evidence>
<dbReference type="EMBL" id="JBHMAX010000017">
    <property type="protein sequence ID" value="MFB9732219.1"/>
    <property type="molecule type" value="Genomic_DNA"/>
</dbReference>
<evidence type="ECO:0000256" key="5">
    <source>
        <dbReference type="ARBA" id="ARBA00022692"/>
    </source>
</evidence>
<organism evidence="11 12">
    <name type="scientific">Ornithinimicrobium kibberense</name>
    <dbReference type="NCBI Taxonomy" id="282060"/>
    <lineage>
        <taxon>Bacteria</taxon>
        <taxon>Bacillati</taxon>
        <taxon>Actinomycetota</taxon>
        <taxon>Actinomycetes</taxon>
        <taxon>Micrococcales</taxon>
        <taxon>Ornithinimicrobiaceae</taxon>
        <taxon>Ornithinimicrobium</taxon>
    </lineage>
</organism>
<name>A0ABV5V360_9MICO</name>
<dbReference type="CDD" id="cd16015">
    <property type="entry name" value="LTA_synthase"/>
    <property type="match status" value="1"/>
</dbReference>
<dbReference type="Proteomes" id="UP001589613">
    <property type="component" value="Unassembled WGS sequence"/>
</dbReference>
<feature type="transmembrane region" description="Helical" evidence="9">
    <location>
        <begin position="54"/>
        <end position="73"/>
    </location>
</feature>
<evidence type="ECO:0000256" key="2">
    <source>
        <dbReference type="ARBA" id="ARBA00004936"/>
    </source>
</evidence>
<dbReference type="RefSeq" id="WP_141338299.1">
    <property type="nucleotide sequence ID" value="NZ_JBHMAX010000017.1"/>
</dbReference>
<comment type="similarity">
    <text evidence="3">Belongs to the LTA synthase family.</text>
</comment>
<dbReference type="SUPFAM" id="SSF53649">
    <property type="entry name" value="Alkaline phosphatase-like"/>
    <property type="match status" value="1"/>
</dbReference>
<feature type="transmembrane region" description="Helical" evidence="9">
    <location>
        <begin position="26"/>
        <end position="47"/>
    </location>
</feature>
<evidence type="ECO:0000256" key="7">
    <source>
        <dbReference type="ARBA" id="ARBA00023136"/>
    </source>
</evidence>
<feature type="domain" description="Sulfatase N-terminal" evidence="10">
    <location>
        <begin position="246"/>
        <end position="518"/>
    </location>
</feature>
<evidence type="ECO:0000256" key="1">
    <source>
        <dbReference type="ARBA" id="ARBA00004651"/>
    </source>
</evidence>
<dbReference type="GO" id="GO:0016740">
    <property type="term" value="F:transferase activity"/>
    <property type="evidence" value="ECO:0007669"/>
    <property type="project" value="UniProtKB-KW"/>
</dbReference>
<evidence type="ECO:0000256" key="4">
    <source>
        <dbReference type="ARBA" id="ARBA00022475"/>
    </source>
</evidence>
<dbReference type="Pfam" id="PF00884">
    <property type="entry name" value="Sulfatase"/>
    <property type="match status" value="1"/>
</dbReference>
<evidence type="ECO:0000259" key="10">
    <source>
        <dbReference type="Pfam" id="PF00884"/>
    </source>
</evidence>
<dbReference type="PIRSF" id="PIRSF005091">
    <property type="entry name" value="Mmb_sulf_HI1246"/>
    <property type="match status" value="1"/>
</dbReference>
<accession>A0ABV5V360</accession>
<dbReference type="PANTHER" id="PTHR47371">
    <property type="entry name" value="LIPOTEICHOIC ACID SYNTHASE"/>
    <property type="match status" value="1"/>
</dbReference>
<protein>
    <submittedName>
        <fullName evidence="11">LTA synthase family protein</fullName>
        <ecNumber evidence="11">2.7.8.-</ecNumber>
    </submittedName>
</protein>
<dbReference type="Gene3D" id="3.40.720.10">
    <property type="entry name" value="Alkaline Phosphatase, subunit A"/>
    <property type="match status" value="1"/>
</dbReference>
<reference evidence="11 12" key="1">
    <citation type="submission" date="2024-09" db="EMBL/GenBank/DDBJ databases">
        <authorList>
            <person name="Sun Q."/>
            <person name="Mori K."/>
        </authorList>
    </citation>
    <scope>NUCLEOTIDE SEQUENCE [LARGE SCALE GENOMIC DNA]</scope>
    <source>
        <strain evidence="11 12">JCM 12763</strain>
    </source>
</reference>
<evidence type="ECO:0000256" key="3">
    <source>
        <dbReference type="ARBA" id="ARBA00009983"/>
    </source>
</evidence>
<keyword evidence="11" id="KW-0808">Transferase</keyword>
<comment type="subcellular location">
    <subcellularLocation>
        <location evidence="1">Cell membrane</location>
        <topology evidence="1">Multi-pass membrane protein</topology>
    </subcellularLocation>
</comment>
<feature type="transmembrane region" description="Helical" evidence="9">
    <location>
        <begin position="154"/>
        <end position="173"/>
    </location>
</feature>
<keyword evidence="6 9" id="KW-1133">Transmembrane helix</keyword>
<keyword evidence="4" id="KW-1003">Cell membrane</keyword>